<reference evidence="1 2" key="1">
    <citation type="submission" date="2024-10" db="EMBL/GenBank/DDBJ databases">
        <title>The Natural Products Discovery Center: Release of the First 8490 Sequenced Strains for Exploring Actinobacteria Biosynthetic Diversity.</title>
        <authorList>
            <person name="Kalkreuter E."/>
            <person name="Kautsar S.A."/>
            <person name="Yang D."/>
            <person name="Bader C.D."/>
            <person name="Teijaro C.N."/>
            <person name="Fluegel L."/>
            <person name="Davis C.M."/>
            <person name="Simpson J.R."/>
            <person name="Lauterbach L."/>
            <person name="Steele A.D."/>
            <person name="Gui C."/>
            <person name="Meng S."/>
            <person name="Li G."/>
            <person name="Viehrig K."/>
            <person name="Ye F."/>
            <person name="Su P."/>
            <person name="Kiefer A.F."/>
            <person name="Nichols A."/>
            <person name="Cepeda A.J."/>
            <person name="Yan W."/>
            <person name="Fan B."/>
            <person name="Jiang Y."/>
            <person name="Adhikari A."/>
            <person name="Zheng C.-J."/>
            <person name="Schuster L."/>
            <person name="Cowan T.M."/>
            <person name="Smanski M.J."/>
            <person name="Chevrette M.G."/>
            <person name="De Carvalho L.P.S."/>
            <person name="Shen B."/>
        </authorList>
    </citation>
    <scope>NUCLEOTIDE SEQUENCE [LARGE SCALE GENOMIC DNA]</scope>
    <source>
        <strain evidence="1 2">NPDC004045</strain>
    </source>
</reference>
<protein>
    <submittedName>
        <fullName evidence="1">Uncharacterized protein</fullName>
    </submittedName>
</protein>
<keyword evidence="2" id="KW-1185">Reference proteome</keyword>
<name>A0ABW6PI64_9NOCA</name>
<comment type="caution">
    <text evidence="1">The sequence shown here is derived from an EMBL/GenBank/DDBJ whole genome shotgun (WGS) entry which is preliminary data.</text>
</comment>
<organism evidence="1 2">
    <name type="scientific">Nocardia thailandica</name>
    <dbReference type="NCBI Taxonomy" id="257275"/>
    <lineage>
        <taxon>Bacteria</taxon>
        <taxon>Bacillati</taxon>
        <taxon>Actinomycetota</taxon>
        <taxon>Actinomycetes</taxon>
        <taxon>Mycobacteriales</taxon>
        <taxon>Nocardiaceae</taxon>
        <taxon>Nocardia</taxon>
    </lineage>
</organism>
<sequence>MAEEKRLWEIRLGVIASEAEARAVAEQIERLLCPDPDHAPPCPIPWSLSIDAEDEMTADRLAEYDDVVEQHRIESGTTQG</sequence>
<proteinExistence type="predicted"/>
<gene>
    <name evidence="1" type="ORF">ACFYTF_04530</name>
</gene>
<evidence type="ECO:0000313" key="1">
    <source>
        <dbReference type="EMBL" id="MFF0542082.1"/>
    </source>
</evidence>
<dbReference type="RefSeq" id="WP_387699094.1">
    <property type="nucleotide sequence ID" value="NZ_JBIAMX010000002.1"/>
</dbReference>
<evidence type="ECO:0000313" key="2">
    <source>
        <dbReference type="Proteomes" id="UP001601444"/>
    </source>
</evidence>
<dbReference type="EMBL" id="JBIAMX010000002">
    <property type="protein sequence ID" value="MFF0542082.1"/>
    <property type="molecule type" value="Genomic_DNA"/>
</dbReference>
<accession>A0ABW6PI64</accession>
<dbReference type="Proteomes" id="UP001601444">
    <property type="component" value="Unassembled WGS sequence"/>
</dbReference>